<evidence type="ECO:0000313" key="10">
    <source>
        <dbReference type="Proteomes" id="UP001307608"/>
    </source>
</evidence>
<dbReference type="SUPFAM" id="SSF56281">
    <property type="entry name" value="Metallo-hydrolase/oxidoreductase"/>
    <property type="match status" value="1"/>
</dbReference>
<dbReference type="Gene3D" id="3.60.15.10">
    <property type="entry name" value="Ribonuclease Z/Hydroxyacylglutathione hydrolase-like"/>
    <property type="match status" value="1"/>
</dbReference>
<dbReference type="InterPro" id="IPR035680">
    <property type="entry name" value="Clx_II_MBL"/>
</dbReference>
<comment type="pathway">
    <text evidence="2 7">Secondary metabolite metabolism; methylglyoxal degradation; (R)-lactate from methylglyoxal: step 2/2.</text>
</comment>
<dbReference type="PANTHER" id="PTHR43705:SF1">
    <property type="entry name" value="HYDROXYACYLGLUTATHIONE HYDROLASE GLOB"/>
    <property type="match status" value="1"/>
</dbReference>
<evidence type="ECO:0000256" key="6">
    <source>
        <dbReference type="ARBA" id="ARBA00022833"/>
    </source>
</evidence>
<feature type="domain" description="Metallo-beta-lactamase" evidence="8">
    <location>
        <begin position="11"/>
        <end position="167"/>
    </location>
</feature>
<dbReference type="InterPro" id="IPR001279">
    <property type="entry name" value="Metallo-B-lactamas"/>
</dbReference>
<dbReference type="InterPro" id="IPR036866">
    <property type="entry name" value="RibonucZ/Hydroxyglut_hydro"/>
</dbReference>
<feature type="binding site" evidence="7">
    <location>
        <position position="129"/>
    </location>
    <ligand>
        <name>Zn(2+)</name>
        <dbReference type="ChEBI" id="CHEBI:29105"/>
        <label>1</label>
    </ligand>
</feature>
<feature type="binding site" evidence="7">
    <location>
        <position position="59"/>
    </location>
    <ligand>
        <name>Zn(2+)</name>
        <dbReference type="ChEBI" id="CHEBI:29105"/>
        <label>2</label>
    </ligand>
</feature>
<evidence type="ECO:0000259" key="8">
    <source>
        <dbReference type="SMART" id="SM00849"/>
    </source>
</evidence>
<accession>A0ABM8FBH7</accession>
<dbReference type="Pfam" id="PF00753">
    <property type="entry name" value="Lactamase_B"/>
    <property type="match status" value="1"/>
</dbReference>
<comment type="function">
    <text evidence="7">Thiolesterase that catalyzes the hydrolysis of S-D-lactoyl-glutathione to form glutathione and D-lactic acid.</text>
</comment>
<evidence type="ECO:0000256" key="4">
    <source>
        <dbReference type="ARBA" id="ARBA00022723"/>
    </source>
</evidence>
<proteinExistence type="inferred from homology"/>
<feature type="binding site" evidence="7">
    <location>
        <position position="54"/>
    </location>
    <ligand>
        <name>Zn(2+)</name>
        <dbReference type="ChEBI" id="CHEBI:29105"/>
        <label>1</label>
    </ligand>
</feature>
<evidence type="ECO:0000256" key="1">
    <source>
        <dbReference type="ARBA" id="ARBA00001623"/>
    </source>
</evidence>
<dbReference type="RefSeq" id="WP_338266265.1">
    <property type="nucleotide sequence ID" value="NZ_AP027271.1"/>
</dbReference>
<evidence type="ECO:0000313" key="9">
    <source>
        <dbReference type="EMBL" id="BDX02441.1"/>
    </source>
</evidence>
<dbReference type="InterPro" id="IPR032282">
    <property type="entry name" value="HAGH_C"/>
</dbReference>
<feature type="binding site" evidence="7">
    <location>
        <position position="129"/>
    </location>
    <ligand>
        <name>Zn(2+)</name>
        <dbReference type="ChEBI" id="CHEBI:29105"/>
        <label>2</label>
    </ligand>
</feature>
<comment type="similarity">
    <text evidence="3 7">Belongs to the metallo-beta-lactamase superfamily. Glyoxalase II family.</text>
</comment>
<feature type="binding site" evidence="7">
    <location>
        <position position="58"/>
    </location>
    <ligand>
        <name>Zn(2+)</name>
        <dbReference type="ChEBI" id="CHEBI:29105"/>
        <label>2</label>
    </ligand>
</feature>
<dbReference type="PANTHER" id="PTHR43705">
    <property type="entry name" value="HYDROXYACYLGLUTATHIONE HYDROLASE"/>
    <property type="match status" value="1"/>
</dbReference>
<evidence type="ECO:0000256" key="3">
    <source>
        <dbReference type="ARBA" id="ARBA00006759"/>
    </source>
</evidence>
<organism evidence="9 10">
    <name type="scientific">Marinomonas pontica</name>
    <dbReference type="NCBI Taxonomy" id="264739"/>
    <lineage>
        <taxon>Bacteria</taxon>
        <taxon>Pseudomonadati</taxon>
        <taxon>Pseudomonadota</taxon>
        <taxon>Gammaproteobacteria</taxon>
        <taxon>Oceanospirillales</taxon>
        <taxon>Oceanospirillaceae</taxon>
        <taxon>Marinomonas</taxon>
    </lineage>
</organism>
<reference evidence="9 10" key="1">
    <citation type="submission" date="2023-01" db="EMBL/GenBank/DDBJ databases">
        <title>Complete genome sequence of Marinomonas pontica strain 200518_36.</title>
        <authorList>
            <person name="Ueki S."/>
            <person name="Gajardo G."/>
            <person name="Maruyama F."/>
        </authorList>
    </citation>
    <scope>NUCLEOTIDE SEQUENCE [LARGE SCALE GENOMIC DNA]</scope>
    <source>
        <strain evidence="9 10">200518_36</strain>
    </source>
</reference>
<dbReference type="SMART" id="SM00849">
    <property type="entry name" value="Lactamase_B"/>
    <property type="match status" value="1"/>
</dbReference>
<dbReference type="Proteomes" id="UP001307608">
    <property type="component" value="Chromosome"/>
</dbReference>
<keyword evidence="6 7" id="KW-0862">Zinc</keyword>
<feature type="binding site" evidence="7">
    <location>
        <position position="56"/>
    </location>
    <ligand>
        <name>Zn(2+)</name>
        <dbReference type="ChEBI" id="CHEBI:29105"/>
        <label>1</label>
    </ligand>
</feature>
<name>A0ABM8FBH7_9GAMM</name>
<keyword evidence="4 7" id="KW-0479">Metal-binding</keyword>
<keyword evidence="5 7" id="KW-0378">Hydrolase</keyword>
<dbReference type="Pfam" id="PF16123">
    <property type="entry name" value="HAGH_C"/>
    <property type="match status" value="1"/>
</dbReference>
<dbReference type="CDD" id="cd07723">
    <property type="entry name" value="hydroxyacylglutathione_hydrolase_MBL-fold"/>
    <property type="match status" value="1"/>
</dbReference>
<gene>
    <name evidence="7 9" type="primary">gloB</name>
    <name evidence="9" type="ORF">MACH16_11890</name>
</gene>
<evidence type="ECO:0000256" key="7">
    <source>
        <dbReference type="HAMAP-Rule" id="MF_01374"/>
    </source>
</evidence>
<dbReference type="NCBIfam" id="TIGR03413">
    <property type="entry name" value="GSH_gloB"/>
    <property type="match status" value="1"/>
</dbReference>
<evidence type="ECO:0000256" key="2">
    <source>
        <dbReference type="ARBA" id="ARBA00004963"/>
    </source>
</evidence>
<keyword evidence="10" id="KW-1185">Reference proteome</keyword>
<comment type="cofactor">
    <cofactor evidence="7">
        <name>Zn(2+)</name>
        <dbReference type="ChEBI" id="CHEBI:29105"/>
    </cofactor>
    <text evidence="7">Binds 2 Zn(2+) ions per subunit.</text>
</comment>
<dbReference type="EMBL" id="AP027271">
    <property type="protein sequence ID" value="BDX02441.1"/>
    <property type="molecule type" value="Genomic_DNA"/>
</dbReference>
<dbReference type="PIRSF" id="PIRSF005457">
    <property type="entry name" value="Glx"/>
    <property type="match status" value="1"/>
</dbReference>
<feature type="binding site" evidence="7">
    <location>
        <position position="109"/>
    </location>
    <ligand>
        <name>Zn(2+)</name>
        <dbReference type="ChEBI" id="CHEBI:29105"/>
        <label>1</label>
    </ligand>
</feature>
<comment type="subunit">
    <text evidence="7">Monomer.</text>
</comment>
<dbReference type="InterPro" id="IPR050110">
    <property type="entry name" value="Glyoxalase_II_hydrolase"/>
</dbReference>
<feature type="binding site" evidence="7">
    <location>
        <position position="167"/>
    </location>
    <ligand>
        <name>Zn(2+)</name>
        <dbReference type="ChEBI" id="CHEBI:29105"/>
        <label>2</label>
    </ligand>
</feature>
<dbReference type="HAMAP" id="MF_01374">
    <property type="entry name" value="Glyoxalase_2"/>
    <property type="match status" value="1"/>
</dbReference>
<dbReference type="EC" id="3.1.2.6" evidence="7"/>
<dbReference type="InterPro" id="IPR017782">
    <property type="entry name" value="Hydroxyacylglutathione_Hdrlase"/>
</dbReference>
<evidence type="ECO:0000256" key="5">
    <source>
        <dbReference type="ARBA" id="ARBA00022801"/>
    </source>
</evidence>
<protein>
    <recommendedName>
        <fullName evidence="7">Hydroxyacylglutathione hydrolase</fullName>
        <ecNumber evidence="7">3.1.2.6</ecNumber>
    </recommendedName>
    <alternativeName>
        <fullName evidence="7">Glyoxalase II</fullName>
        <shortName evidence="7">Glx II</shortName>
    </alternativeName>
</protein>
<comment type="catalytic activity">
    <reaction evidence="1 7">
        <text>an S-(2-hydroxyacyl)glutathione + H2O = a 2-hydroxy carboxylate + glutathione + H(+)</text>
        <dbReference type="Rhea" id="RHEA:21864"/>
        <dbReference type="ChEBI" id="CHEBI:15377"/>
        <dbReference type="ChEBI" id="CHEBI:15378"/>
        <dbReference type="ChEBI" id="CHEBI:57925"/>
        <dbReference type="ChEBI" id="CHEBI:58896"/>
        <dbReference type="ChEBI" id="CHEBI:71261"/>
        <dbReference type="EC" id="3.1.2.6"/>
    </reaction>
</comment>
<dbReference type="GO" id="GO:0016787">
    <property type="term" value="F:hydrolase activity"/>
    <property type="evidence" value="ECO:0007669"/>
    <property type="project" value="UniProtKB-KW"/>
</dbReference>
<sequence length="257" mass="28797">MTIFPLPAFQDNYIWIVQDKDSSDIWAVDPGDAEVVLDFCTQHSATLTGILITHHHKDHTGGVAVLKHHTNCPVYGPSHLKELVTHPVIDGDKITVFSNDFQVIATPGHTLDHLCYFSEGDQPVLFSGDTLFKGGCGRIMEGTPEQMLNAMQKIANLPDHTYIYATHEYTLANYRFALSLEPENKPLIQSNLTSHTQRTNNEPTLPTTLHLEKKTNPFLRTHIESLKNHAAQQLNEIPANDYVAAFSQVRRAKDSFS</sequence>